<evidence type="ECO:0000256" key="1">
    <source>
        <dbReference type="SAM" id="MobiDB-lite"/>
    </source>
</evidence>
<dbReference type="Proteomes" id="UP000691718">
    <property type="component" value="Unassembled WGS sequence"/>
</dbReference>
<evidence type="ECO:0000313" key="3">
    <source>
        <dbReference type="Proteomes" id="UP000691718"/>
    </source>
</evidence>
<protein>
    <submittedName>
        <fullName evidence="2">(apollo) hypothetical protein</fullName>
    </submittedName>
</protein>
<accession>A0A8S3WM84</accession>
<gene>
    <name evidence="2" type="ORF">PAPOLLO_LOCUS7958</name>
</gene>
<name>A0A8S3WM84_PARAO</name>
<reference evidence="2" key="1">
    <citation type="submission" date="2021-04" db="EMBL/GenBank/DDBJ databases">
        <authorList>
            <person name="Tunstrom K."/>
        </authorList>
    </citation>
    <scope>NUCLEOTIDE SEQUENCE</scope>
</reference>
<keyword evidence="3" id="KW-1185">Reference proteome</keyword>
<dbReference type="EMBL" id="CAJQZP010000547">
    <property type="protein sequence ID" value="CAG4968353.1"/>
    <property type="molecule type" value="Genomic_DNA"/>
</dbReference>
<proteinExistence type="predicted"/>
<evidence type="ECO:0000313" key="2">
    <source>
        <dbReference type="EMBL" id="CAG4968353.1"/>
    </source>
</evidence>
<comment type="caution">
    <text evidence="2">The sequence shown here is derived from an EMBL/GenBank/DDBJ whole genome shotgun (WGS) entry which is preliminary data.</text>
</comment>
<organism evidence="2 3">
    <name type="scientific">Parnassius apollo</name>
    <name type="common">Apollo butterfly</name>
    <name type="synonym">Papilio apollo</name>
    <dbReference type="NCBI Taxonomy" id="110799"/>
    <lineage>
        <taxon>Eukaryota</taxon>
        <taxon>Metazoa</taxon>
        <taxon>Ecdysozoa</taxon>
        <taxon>Arthropoda</taxon>
        <taxon>Hexapoda</taxon>
        <taxon>Insecta</taxon>
        <taxon>Pterygota</taxon>
        <taxon>Neoptera</taxon>
        <taxon>Endopterygota</taxon>
        <taxon>Lepidoptera</taxon>
        <taxon>Glossata</taxon>
        <taxon>Ditrysia</taxon>
        <taxon>Papilionoidea</taxon>
        <taxon>Papilionidae</taxon>
        <taxon>Parnassiinae</taxon>
        <taxon>Parnassini</taxon>
        <taxon>Parnassius</taxon>
        <taxon>Parnassius</taxon>
    </lineage>
</organism>
<sequence>MFHSPYSPASKFSDSAADRLTPQTRHRCAHAAVSSPAAYVVVKILSVLGGAPLRPRFARERRAARAALCKVLRRTVQRRALRSPLSRVSPPPPPLRRRLSLRFRPPVSPTRATAVRGSGGRVPPAASSLRGGEHSTALRSVVERSASTPVGLSPRLSPCSIHSVGCISREASVVRAAAM</sequence>
<dbReference type="AlphaFoldDB" id="A0A8S3WM84"/>
<feature type="region of interest" description="Disordered" evidence="1">
    <location>
        <begin position="106"/>
        <end position="135"/>
    </location>
</feature>